<keyword evidence="9 14" id="KW-0472">Membrane</keyword>
<evidence type="ECO:0000313" key="16">
    <source>
        <dbReference type="Proteomes" id="UP000694546"/>
    </source>
</evidence>
<dbReference type="AlphaFoldDB" id="A0A8C5CLR8"/>
<keyword evidence="10" id="KW-0564">Palmitate</keyword>
<evidence type="ECO:0000256" key="14">
    <source>
        <dbReference type="SAM" id="Phobius"/>
    </source>
</evidence>
<keyword evidence="16" id="KW-1185">Reference proteome</keyword>
<proteinExistence type="predicted"/>
<evidence type="ECO:0000313" key="15">
    <source>
        <dbReference type="Ensembl" id="ENSGMOP00000064139.1"/>
    </source>
</evidence>
<sequence>MYVINTKYDFEFCLKERTQQEHDIEVNLNRTRTEGIPYQKKYVICSMKCFLLLGSSQHDKYLEDKYDGMPWNVIMKRCREFDIILSQEIGKVTRPKQTNFQIEEGLECFQNDEGNKNASDVGSIPEEQCSIIWNVTLFDINGKRLVYQPPAIKNVQLLPGSQQKSRENYMSILWSDGAFVSQDRVVADQFWLCGNNILRPILAKMWRGRCAKVQVVTEIAILPSIKDVARSEVAAGFEALLPAIGIAKSAEWINYIFYNQQRFINYTDDALSALGEQLTATSAVAWQNRQALDWLLAERGGVCDLIGEMCCTFIPNNTAPDGSFTLAMNNLKRLRKELKENAGHDQGMFGWLETKFGMWGMMFAKIGVVLLIVLTVMGLIFCCCIPIVRSVIASRLSKEMALMVTGIEESGEWERMLYGEIDWSDTRKETGM</sequence>
<evidence type="ECO:0000256" key="9">
    <source>
        <dbReference type="ARBA" id="ARBA00023136"/>
    </source>
</evidence>
<reference evidence="15" key="2">
    <citation type="submission" date="2025-09" db="UniProtKB">
        <authorList>
            <consortium name="Ensembl"/>
        </authorList>
    </citation>
    <scope>IDENTIFICATION</scope>
</reference>
<name>A0A8C5CLR8_GADMO</name>
<evidence type="ECO:0000256" key="4">
    <source>
        <dbReference type="ARBA" id="ARBA00022511"/>
    </source>
</evidence>
<evidence type="ECO:0000256" key="8">
    <source>
        <dbReference type="ARBA" id="ARBA00022989"/>
    </source>
</evidence>
<keyword evidence="13" id="KW-0449">Lipoprotein</keyword>
<dbReference type="Gene3D" id="1.10.287.210">
    <property type="match status" value="1"/>
</dbReference>
<dbReference type="Ensembl" id="ENSGMOT00000034361.1">
    <property type="protein sequence ID" value="ENSGMOP00000064139.1"/>
    <property type="gene ID" value="ENSGMOG00000022741.1"/>
</dbReference>
<keyword evidence="8 14" id="KW-1133">Transmembrane helix</keyword>
<protein>
    <submittedName>
        <fullName evidence="15">Uncharacterized protein</fullName>
    </submittedName>
</protein>
<comment type="subcellular location">
    <subcellularLocation>
        <location evidence="1">Host cell membrane</location>
        <topology evidence="1">Single-pass type I membrane protein</topology>
    </subcellularLocation>
    <subcellularLocation>
        <location evidence="2">Host endomembrane system</location>
        <topology evidence="2">Peripheral membrane protein</topology>
    </subcellularLocation>
    <subcellularLocation>
        <location evidence="3">Virion membrane</location>
        <topology evidence="3">Single-pass type I membrane protein</topology>
    </subcellularLocation>
</comment>
<dbReference type="Proteomes" id="UP000694546">
    <property type="component" value="Chromosome 12"/>
</dbReference>
<evidence type="ECO:0000256" key="3">
    <source>
        <dbReference type="ARBA" id="ARBA00004563"/>
    </source>
</evidence>
<evidence type="ECO:0000256" key="12">
    <source>
        <dbReference type="ARBA" id="ARBA00023180"/>
    </source>
</evidence>
<keyword evidence="6 14" id="KW-0812">Transmembrane</keyword>
<keyword evidence="5" id="KW-0945">Host-virus interaction</keyword>
<dbReference type="Pfam" id="PF00429">
    <property type="entry name" value="TLV_coat"/>
    <property type="match status" value="1"/>
</dbReference>
<evidence type="ECO:0000256" key="2">
    <source>
        <dbReference type="ARBA" id="ARBA00004531"/>
    </source>
</evidence>
<dbReference type="SUPFAM" id="SSF58069">
    <property type="entry name" value="Virus ectodomain"/>
    <property type="match status" value="1"/>
</dbReference>
<evidence type="ECO:0000256" key="1">
    <source>
        <dbReference type="ARBA" id="ARBA00004402"/>
    </source>
</evidence>
<feature type="transmembrane region" description="Helical" evidence="14">
    <location>
        <begin position="362"/>
        <end position="388"/>
    </location>
</feature>
<keyword evidence="4" id="KW-1032">Host cell membrane</keyword>
<evidence type="ECO:0000256" key="5">
    <source>
        <dbReference type="ARBA" id="ARBA00022581"/>
    </source>
</evidence>
<keyword evidence="7" id="KW-1043">Host membrane</keyword>
<evidence type="ECO:0000256" key="11">
    <source>
        <dbReference type="ARBA" id="ARBA00023157"/>
    </source>
</evidence>
<evidence type="ECO:0000256" key="7">
    <source>
        <dbReference type="ARBA" id="ARBA00022870"/>
    </source>
</evidence>
<dbReference type="InterPro" id="IPR018154">
    <property type="entry name" value="TLV/ENV_coat_polyprotein"/>
</dbReference>
<dbReference type="PANTHER" id="PTHR10424">
    <property type="entry name" value="VIRAL ENVELOPE PROTEIN"/>
    <property type="match status" value="1"/>
</dbReference>
<accession>A0A8C5CLR8</accession>
<keyword evidence="12" id="KW-0325">Glycoprotein</keyword>
<keyword evidence="11" id="KW-1015">Disulfide bond</keyword>
<evidence type="ECO:0000256" key="6">
    <source>
        <dbReference type="ARBA" id="ARBA00022692"/>
    </source>
</evidence>
<evidence type="ECO:0000256" key="10">
    <source>
        <dbReference type="ARBA" id="ARBA00023139"/>
    </source>
</evidence>
<reference evidence="15" key="1">
    <citation type="submission" date="2025-08" db="UniProtKB">
        <authorList>
            <consortium name="Ensembl"/>
        </authorList>
    </citation>
    <scope>IDENTIFICATION</scope>
</reference>
<evidence type="ECO:0000256" key="13">
    <source>
        <dbReference type="ARBA" id="ARBA00023288"/>
    </source>
</evidence>
<dbReference type="PANTHER" id="PTHR10424:SF81">
    <property type="entry name" value="ERVV2 PROTEIN"/>
    <property type="match status" value="1"/>
</dbReference>
<organism evidence="15 16">
    <name type="scientific">Gadus morhua</name>
    <name type="common">Atlantic cod</name>
    <dbReference type="NCBI Taxonomy" id="8049"/>
    <lineage>
        <taxon>Eukaryota</taxon>
        <taxon>Metazoa</taxon>
        <taxon>Chordata</taxon>
        <taxon>Craniata</taxon>
        <taxon>Vertebrata</taxon>
        <taxon>Euteleostomi</taxon>
        <taxon>Actinopterygii</taxon>
        <taxon>Neopterygii</taxon>
        <taxon>Teleostei</taxon>
        <taxon>Neoteleostei</taxon>
        <taxon>Acanthomorphata</taxon>
        <taxon>Zeiogadaria</taxon>
        <taxon>Gadariae</taxon>
        <taxon>Gadiformes</taxon>
        <taxon>Gadoidei</taxon>
        <taxon>Gadidae</taxon>
        <taxon>Gadus</taxon>
    </lineage>
</organism>
<dbReference type="GeneTree" id="ENSGT00530000064449"/>